<reference evidence="1" key="1">
    <citation type="submission" date="2023-04" db="EMBL/GenBank/DDBJ databases">
        <title>A chromosome-level genome assembly of the parasitoid wasp Eretmocerus hayati.</title>
        <authorList>
            <person name="Zhong Y."/>
            <person name="Liu S."/>
            <person name="Liu Y."/>
        </authorList>
    </citation>
    <scope>NUCLEOTIDE SEQUENCE</scope>
    <source>
        <strain evidence="1">ZJU_SS_LIU_2023</strain>
    </source>
</reference>
<dbReference type="EMBL" id="CM056743">
    <property type="protein sequence ID" value="KAJ8672918.1"/>
    <property type="molecule type" value="Genomic_DNA"/>
</dbReference>
<accession>A0ACC2NQ26</accession>
<keyword evidence="2" id="KW-1185">Reference proteome</keyword>
<evidence type="ECO:0000313" key="2">
    <source>
        <dbReference type="Proteomes" id="UP001239111"/>
    </source>
</evidence>
<evidence type="ECO:0000313" key="1">
    <source>
        <dbReference type="EMBL" id="KAJ8672918.1"/>
    </source>
</evidence>
<organism evidence="1 2">
    <name type="scientific">Eretmocerus hayati</name>
    <dbReference type="NCBI Taxonomy" id="131215"/>
    <lineage>
        <taxon>Eukaryota</taxon>
        <taxon>Metazoa</taxon>
        <taxon>Ecdysozoa</taxon>
        <taxon>Arthropoda</taxon>
        <taxon>Hexapoda</taxon>
        <taxon>Insecta</taxon>
        <taxon>Pterygota</taxon>
        <taxon>Neoptera</taxon>
        <taxon>Endopterygota</taxon>
        <taxon>Hymenoptera</taxon>
        <taxon>Apocrita</taxon>
        <taxon>Proctotrupomorpha</taxon>
        <taxon>Chalcidoidea</taxon>
        <taxon>Aphelinidae</taxon>
        <taxon>Aphelininae</taxon>
        <taxon>Eretmocerus</taxon>
    </lineage>
</organism>
<sequence>MPQSSEIQKFFANKCVLLTGATGFMGKCFVEKILRECPDLKKLYVLVRQKNGQSPEELIKKYFKSVIFDKLRNTNPNFAKNLVVVKGDLLENRLGLSEKDRKILTDEVDIIVHNGANVKFVEEIKVSLRCNVLATKDMLDLAMECKRIIAFMYVSTAYSHNYRLDVEEKFYDPPGDLKMVHDMIVSDEAAKYGLAEDVVQMLLGKWDNIYVFTKAICEDLVRQYGEKADFACGVYRPSIVSAAYDEPLQGWVGNMNGPGYCFLGTALGAVHTSFDNGSAMDLIPSDFCINSLITAIYDLPQRCKREGKPVVYNFGSSTLNPFRVPKAYKVLKVKAAEIGSKHTVWHPFHIFVTQKWMFYILHLLCHCLPAVFVDIVLLVTGNKPRALSLCIMAFKMADKLFIYQTTNWRIHCPEMMKVYDKLNDTDKVKFNYDIRKINWDEFCHRYTTGCRVHVLKEPLDNVPQTRRRYMLQMYLHYTFCAVLLFALVYYISRFF</sequence>
<gene>
    <name evidence="1" type="ORF">QAD02_004179</name>
</gene>
<comment type="caution">
    <text evidence="1">The sequence shown here is derived from an EMBL/GenBank/DDBJ whole genome shotgun (WGS) entry which is preliminary data.</text>
</comment>
<dbReference type="Proteomes" id="UP001239111">
    <property type="component" value="Chromosome 3"/>
</dbReference>
<proteinExistence type="predicted"/>
<name>A0ACC2NQ26_9HYME</name>
<protein>
    <submittedName>
        <fullName evidence="1">Uncharacterized protein</fullName>
    </submittedName>
</protein>